<feature type="non-terminal residue" evidence="8">
    <location>
        <position position="1"/>
    </location>
</feature>
<proteinExistence type="inferred from homology"/>
<reference evidence="8" key="1">
    <citation type="submission" date="2019-09" db="EMBL/GenBank/DDBJ databases">
        <title>Bird 10,000 Genomes (B10K) Project - Family phase.</title>
        <authorList>
            <person name="Zhang G."/>
        </authorList>
    </citation>
    <scope>NUCLEOTIDE SEQUENCE</scope>
    <source>
        <strain evidence="8">B10K-DU-001-08</strain>
        <tissue evidence="8">Muscle</tissue>
    </source>
</reference>
<protein>
    <recommendedName>
        <fullName evidence="5">Copper transport protein</fullName>
    </recommendedName>
</protein>
<feature type="signal peptide" evidence="7">
    <location>
        <begin position="1"/>
        <end position="25"/>
    </location>
</feature>
<evidence type="ECO:0000256" key="7">
    <source>
        <dbReference type="SAM" id="SignalP"/>
    </source>
</evidence>
<sequence length="118" mass="12606">AGMVLSVLVILLLSVLYEVVKMGKAKVLRRALLAVPPSLSPEALLQPEEEDSGDGDSGDSGVREHGAVQGRWFRYHVGQTLLHVLQVGLGYALMLAVMSYNAWILLGVVAGSAVGYFL</sequence>
<feature type="non-terminal residue" evidence="8">
    <location>
        <position position="118"/>
    </location>
</feature>
<accession>A0A851NES0</accession>
<feature type="region of interest" description="Disordered" evidence="6">
    <location>
        <begin position="43"/>
        <end position="64"/>
    </location>
</feature>
<evidence type="ECO:0000313" key="8">
    <source>
        <dbReference type="EMBL" id="NXC38540.1"/>
    </source>
</evidence>
<keyword evidence="5" id="KW-0187">Copper transport</keyword>
<feature type="transmembrane region" description="Helical" evidence="5">
    <location>
        <begin position="91"/>
        <end position="117"/>
    </location>
</feature>
<keyword evidence="4 5" id="KW-0472">Membrane</keyword>
<name>A0A851NES0_9GALL</name>
<dbReference type="PANTHER" id="PTHR12483">
    <property type="entry name" value="SOLUTE CARRIER FAMILY 31 COPPER TRANSPORTERS"/>
    <property type="match status" value="1"/>
</dbReference>
<evidence type="ECO:0000256" key="5">
    <source>
        <dbReference type="RuleBase" id="RU367022"/>
    </source>
</evidence>
<gene>
    <name evidence="8" type="primary">Slc31a2</name>
    <name evidence="8" type="ORF">PENPIL_R08430</name>
</gene>
<feature type="compositionally biased region" description="Acidic residues" evidence="6">
    <location>
        <begin position="47"/>
        <end position="57"/>
    </location>
</feature>
<keyword evidence="5" id="KW-0813">Transport</keyword>
<evidence type="ECO:0000256" key="3">
    <source>
        <dbReference type="ARBA" id="ARBA00022989"/>
    </source>
</evidence>
<evidence type="ECO:0000313" key="9">
    <source>
        <dbReference type="Proteomes" id="UP000613066"/>
    </source>
</evidence>
<dbReference type="GO" id="GO:0031902">
    <property type="term" value="C:late endosome membrane"/>
    <property type="evidence" value="ECO:0007669"/>
    <property type="project" value="UniProtKB-SubCell"/>
</dbReference>
<evidence type="ECO:0000256" key="4">
    <source>
        <dbReference type="ARBA" id="ARBA00023136"/>
    </source>
</evidence>
<dbReference type="OrthoDB" id="73901at2759"/>
<keyword evidence="5" id="KW-0406">Ion transport</keyword>
<keyword evidence="7" id="KW-0732">Signal</keyword>
<dbReference type="Pfam" id="PF04145">
    <property type="entry name" value="Ctr"/>
    <property type="match status" value="1"/>
</dbReference>
<evidence type="ECO:0000256" key="2">
    <source>
        <dbReference type="ARBA" id="ARBA00022692"/>
    </source>
</evidence>
<keyword evidence="2 5" id="KW-0812">Transmembrane</keyword>
<evidence type="ECO:0000256" key="6">
    <source>
        <dbReference type="SAM" id="MobiDB-lite"/>
    </source>
</evidence>
<keyword evidence="3 5" id="KW-1133">Transmembrane helix</keyword>
<dbReference type="GO" id="GO:0005375">
    <property type="term" value="F:copper ion transmembrane transporter activity"/>
    <property type="evidence" value="ECO:0007669"/>
    <property type="project" value="UniProtKB-UniRule"/>
</dbReference>
<dbReference type="PANTHER" id="PTHR12483:SF8">
    <property type="entry name" value="PROTEIN SLC31A2"/>
    <property type="match status" value="1"/>
</dbReference>
<comment type="caution">
    <text evidence="8">The sequence shown here is derived from an EMBL/GenBank/DDBJ whole genome shotgun (WGS) entry which is preliminary data.</text>
</comment>
<keyword evidence="9" id="KW-1185">Reference proteome</keyword>
<dbReference type="Proteomes" id="UP000613066">
    <property type="component" value="Unassembled WGS sequence"/>
</dbReference>
<dbReference type="InterPro" id="IPR007274">
    <property type="entry name" value="Cop_transporter"/>
</dbReference>
<dbReference type="EMBL" id="WBMW01000471">
    <property type="protein sequence ID" value="NXC38540.1"/>
    <property type="molecule type" value="Genomic_DNA"/>
</dbReference>
<comment type="subcellular location">
    <subcellularLocation>
        <location evidence="1">Late endosome membrane</location>
        <topology evidence="1">Multi-pass membrane protein</topology>
    </subcellularLocation>
    <subcellularLocation>
        <location evidence="5">Membrane</location>
        <topology evidence="5">Multi-pass membrane protein</topology>
    </subcellularLocation>
</comment>
<feature type="chain" id="PRO_5032413504" description="Copper transport protein" evidence="7">
    <location>
        <begin position="26"/>
        <end position="118"/>
    </location>
</feature>
<evidence type="ECO:0000256" key="1">
    <source>
        <dbReference type="ARBA" id="ARBA00004107"/>
    </source>
</evidence>
<comment type="similarity">
    <text evidence="5">Belongs to the copper transporter (Ctr) (TC 1.A.56) family. SLC31A subfamily.</text>
</comment>
<keyword evidence="5" id="KW-0186">Copper</keyword>
<dbReference type="AlphaFoldDB" id="A0A851NES0"/>
<organism evidence="8 9">
    <name type="scientific">Penelope pileata</name>
    <dbReference type="NCBI Taxonomy" id="1118817"/>
    <lineage>
        <taxon>Eukaryota</taxon>
        <taxon>Metazoa</taxon>
        <taxon>Chordata</taxon>
        <taxon>Craniata</taxon>
        <taxon>Vertebrata</taxon>
        <taxon>Euteleostomi</taxon>
        <taxon>Archelosauria</taxon>
        <taxon>Archosauria</taxon>
        <taxon>Dinosauria</taxon>
        <taxon>Saurischia</taxon>
        <taxon>Theropoda</taxon>
        <taxon>Coelurosauria</taxon>
        <taxon>Aves</taxon>
        <taxon>Neognathae</taxon>
        <taxon>Galloanserae</taxon>
        <taxon>Galliformes</taxon>
        <taxon>Cracidae</taxon>
        <taxon>Penelope</taxon>
    </lineage>
</organism>